<evidence type="ECO:0000313" key="1">
    <source>
        <dbReference type="EMBL" id="QEH97328.1"/>
    </source>
</evidence>
<dbReference type="RefSeq" id="WP_148620985.1">
    <property type="nucleotide sequence ID" value="NZ_CP043043.1"/>
</dbReference>
<evidence type="ECO:0000313" key="2">
    <source>
        <dbReference type="Proteomes" id="UP000323560"/>
    </source>
</evidence>
<proteinExistence type="predicted"/>
<protein>
    <submittedName>
        <fullName evidence="1">Uncharacterized protein</fullName>
    </submittedName>
</protein>
<organism evidence="1 2">
    <name type="scientific">Gluconobacter thailandicus</name>
    <dbReference type="NCBI Taxonomy" id="257438"/>
    <lineage>
        <taxon>Bacteria</taxon>
        <taxon>Pseudomonadati</taxon>
        <taxon>Pseudomonadota</taxon>
        <taxon>Alphaproteobacteria</taxon>
        <taxon>Acetobacterales</taxon>
        <taxon>Acetobacteraceae</taxon>
        <taxon>Gluconobacter</taxon>
    </lineage>
</organism>
<accession>A0AAP9ETY9</accession>
<name>A0AAP9ETY9_GLUTH</name>
<dbReference type="AlphaFoldDB" id="A0AAP9ETY9"/>
<reference evidence="1 2" key="1">
    <citation type="submission" date="2019-08" db="EMBL/GenBank/DDBJ databases">
        <title>Gluconobacter frateurii HD924 genome.</title>
        <authorList>
            <person name="Liu Y."/>
            <person name="Zhang P."/>
        </authorList>
    </citation>
    <scope>NUCLEOTIDE SEQUENCE [LARGE SCALE GENOMIC DNA]</scope>
    <source>
        <strain evidence="1 2">HD924</strain>
    </source>
</reference>
<dbReference type="EMBL" id="CP043043">
    <property type="protein sequence ID" value="QEH97328.1"/>
    <property type="molecule type" value="Genomic_DNA"/>
</dbReference>
<sequence>MACKDCKYCENGWLNRGDVECVNGVLIDIDVAHEGWQRDVSYPPGPCNACQKCGGSGYLDEDYAPCPDCKESGWNGGSDRSQALLNDWAGCAGDPA</sequence>
<dbReference type="Proteomes" id="UP000323560">
    <property type="component" value="Chromosome"/>
</dbReference>
<dbReference type="KEGG" id="gti:FXF46_14500"/>
<gene>
    <name evidence="1" type="ORF">FXF46_14500</name>
</gene>